<dbReference type="SUPFAM" id="SSF51011">
    <property type="entry name" value="Glycosyl hydrolase domain"/>
    <property type="match status" value="1"/>
</dbReference>
<gene>
    <name evidence="1" type="ORF">M436DRAFT_17850</name>
</gene>
<sequence>TCGDKLADLILARKLFAYGEFNDYWDNPNCIGWVRKGTHDRKNGCAVVMSNTGSGKIKMYVGPEHKGWVWTDLLGWEQGEVTIDEEGNGVFNCPGCSIAVWVNKDVEGREHFPVNFDSNIY</sequence>
<organism evidence="1 2">
    <name type="scientific">Aureobasidium namibiae CBS 147.97</name>
    <dbReference type="NCBI Taxonomy" id="1043004"/>
    <lineage>
        <taxon>Eukaryota</taxon>
        <taxon>Fungi</taxon>
        <taxon>Dikarya</taxon>
        <taxon>Ascomycota</taxon>
        <taxon>Pezizomycotina</taxon>
        <taxon>Dothideomycetes</taxon>
        <taxon>Dothideomycetidae</taxon>
        <taxon>Dothideales</taxon>
        <taxon>Saccotheciaceae</taxon>
        <taxon>Aureobasidium</taxon>
    </lineage>
</organism>
<protein>
    <submittedName>
        <fullName evidence="1">Glycosyl hydrolase domain-containing protein</fullName>
    </submittedName>
</protein>
<evidence type="ECO:0000313" key="1">
    <source>
        <dbReference type="EMBL" id="KEQ68239.1"/>
    </source>
</evidence>
<feature type="non-terminal residue" evidence="1">
    <location>
        <position position="121"/>
    </location>
</feature>
<dbReference type="EMBL" id="KL584733">
    <property type="protein sequence ID" value="KEQ68239.1"/>
    <property type="molecule type" value="Genomic_DNA"/>
</dbReference>
<dbReference type="RefSeq" id="XP_013422421.1">
    <property type="nucleotide sequence ID" value="XM_013566967.1"/>
</dbReference>
<dbReference type="Gene3D" id="2.60.40.1180">
    <property type="entry name" value="Golgi alpha-mannosidase II"/>
    <property type="match status" value="1"/>
</dbReference>
<reference evidence="1 2" key="1">
    <citation type="journal article" date="2014" name="BMC Genomics">
        <title>Genome sequencing of four Aureobasidium pullulans varieties: biotechnological potential, stress tolerance, and description of new species.</title>
        <authorList>
            <person name="Gostin Ar C."/>
            <person name="Ohm R.A."/>
            <person name="Kogej T."/>
            <person name="Sonjak S."/>
            <person name="Turk M."/>
            <person name="Zajc J."/>
            <person name="Zalar P."/>
            <person name="Grube M."/>
            <person name="Sun H."/>
            <person name="Han J."/>
            <person name="Sharma A."/>
            <person name="Chiniquy J."/>
            <person name="Ngan C.Y."/>
            <person name="Lipzen A."/>
            <person name="Barry K."/>
            <person name="Grigoriev I.V."/>
            <person name="Gunde-Cimerman N."/>
        </authorList>
    </citation>
    <scope>NUCLEOTIDE SEQUENCE [LARGE SCALE GENOMIC DNA]</scope>
    <source>
        <strain evidence="1 2">CBS 147.97</strain>
    </source>
</reference>
<dbReference type="GO" id="GO:0016787">
    <property type="term" value="F:hydrolase activity"/>
    <property type="evidence" value="ECO:0007669"/>
    <property type="project" value="UniProtKB-KW"/>
</dbReference>
<dbReference type="HOGENOM" id="CLU_158759_0_0_1"/>
<proteinExistence type="predicted"/>
<accession>A0A074W9E7</accession>
<dbReference type="InterPro" id="IPR013780">
    <property type="entry name" value="Glyco_hydro_b"/>
</dbReference>
<evidence type="ECO:0000313" key="2">
    <source>
        <dbReference type="Proteomes" id="UP000027730"/>
    </source>
</evidence>
<feature type="non-terminal residue" evidence="1">
    <location>
        <position position="1"/>
    </location>
</feature>
<dbReference type="Proteomes" id="UP000027730">
    <property type="component" value="Unassembled WGS sequence"/>
</dbReference>
<dbReference type="STRING" id="1043004.A0A074W9E7"/>
<dbReference type="AlphaFoldDB" id="A0A074W9E7"/>
<keyword evidence="2" id="KW-1185">Reference proteome</keyword>
<dbReference type="OrthoDB" id="3906129at2759"/>
<dbReference type="GeneID" id="25407977"/>
<name>A0A074W9E7_9PEZI</name>
<keyword evidence="1" id="KW-0378">Hydrolase</keyword>